<dbReference type="EMBL" id="VOSK01000155">
    <property type="protein sequence ID" value="MPR28559.1"/>
    <property type="molecule type" value="Genomic_DNA"/>
</dbReference>
<comment type="caution">
    <text evidence="1">The sequence shown here is derived from an EMBL/GenBank/DDBJ whole genome shotgun (WGS) entry which is preliminary data.</text>
</comment>
<dbReference type="RefSeq" id="WP_152714921.1">
    <property type="nucleotide sequence ID" value="NZ_VOSJ01000157.1"/>
</dbReference>
<evidence type="ECO:0000313" key="2">
    <source>
        <dbReference type="Proteomes" id="UP000403266"/>
    </source>
</evidence>
<keyword evidence="2" id="KW-1185">Reference proteome</keyword>
<proteinExistence type="predicted"/>
<accession>A0A5N7MQ25</accession>
<dbReference type="Proteomes" id="UP000403266">
    <property type="component" value="Unassembled WGS sequence"/>
</dbReference>
<evidence type="ECO:0000313" key="1">
    <source>
        <dbReference type="EMBL" id="MPR28559.1"/>
    </source>
</evidence>
<sequence length="79" mass="9109">MSLFDQINARITENLQHYGHYLTDPHAAEEEKIAETVDILIQFVRPERREAVWTQILEILRREADPAEGALNTSARPIP</sequence>
<name>A0A5N7MQ25_9HYPH</name>
<dbReference type="OrthoDB" id="8090628at2"/>
<reference evidence="1 2" key="1">
    <citation type="journal article" date="2019" name="Syst. Appl. Microbiol.">
        <title>Microvirga tunisiensis sp. nov., a root nodule symbiotic bacterium isolated from Lupinus micranthus and L. luteus grown in Northern Tunisia.</title>
        <authorList>
            <person name="Msaddak A."/>
            <person name="Rejili M."/>
            <person name="Duran D."/>
            <person name="Mars M."/>
            <person name="Palacios J.M."/>
            <person name="Ruiz-Argueso T."/>
            <person name="Rey L."/>
            <person name="Imperial J."/>
        </authorList>
    </citation>
    <scope>NUCLEOTIDE SEQUENCE [LARGE SCALE GENOMIC DNA]</scope>
    <source>
        <strain evidence="1 2">Lmie10</strain>
    </source>
</reference>
<gene>
    <name evidence="1" type="ORF">FS320_26290</name>
</gene>
<dbReference type="AlphaFoldDB" id="A0A5N7MQ25"/>
<protein>
    <submittedName>
        <fullName evidence="1">Uncharacterized protein</fullName>
    </submittedName>
</protein>
<organism evidence="1 2">
    <name type="scientific">Microvirga tunisiensis</name>
    <dbReference type="NCBI Taxonomy" id="2108360"/>
    <lineage>
        <taxon>Bacteria</taxon>
        <taxon>Pseudomonadati</taxon>
        <taxon>Pseudomonadota</taxon>
        <taxon>Alphaproteobacteria</taxon>
        <taxon>Hyphomicrobiales</taxon>
        <taxon>Methylobacteriaceae</taxon>
        <taxon>Microvirga</taxon>
    </lineage>
</organism>